<reference evidence="1 2" key="1">
    <citation type="submission" date="2017-10" db="EMBL/GenBank/DDBJ databases">
        <title>Extensive intraspecific genome diversity in a model arbuscular mycorrhizal fungus.</title>
        <authorList>
            <person name="Chen E.C.H."/>
            <person name="Morin E."/>
            <person name="Baudet D."/>
            <person name="Noel J."/>
            <person name="Ndikumana S."/>
            <person name="Charron P."/>
            <person name="St-Onge C."/>
            <person name="Giorgi J."/>
            <person name="Grigoriev I.V."/>
            <person name="Roux C."/>
            <person name="Martin F.M."/>
            <person name="Corradi N."/>
        </authorList>
    </citation>
    <scope>NUCLEOTIDE SEQUENCE [LARGE SCALE GENOMIC DNA]</scope>
    <source>
        <strain evidence="1 2">A1</strain>
    </source>
</reference>
<dbReference type="VEuPathDB" id="FungiDB:FUN_015473"/>
<dbReference type="AlphaFoldDB" id="A0A2N0QS67"/>
<dbReference type="SUPFAM" id="SSF52047">
    <property type="entry name" value="RNI-like"/>
    <property type="match status" value="1"/>
</dbReference>
<reference evidence="1 2" key="2">
    <citation type="submission" date="2017-10" db="EMBL/GenBank/DDBJ databases">
        <title>Genome analyses suggest a sexual origin of heterokaryosis in a supposedly ancient asexual fungus.</title>
        <authorList>
            <person name="Corradi N."/>
            <person name="Sedzielewska K."/>
            <person name="Noel J."/>
            <person name="Charron P."/>
            <person name="Farinelli L."/>
            <person name="Marton T."/>
            <person name="Kruger M."/>
            <person name="Pelin A."/>
            <person name="Brachmann A."/>
            <person name="Corradi N."/>
        </authorList>
    </citation>
    <scope>NUCLEOTIDE SEQUENCE [LARGE SCALE GENOMIC DNA]</scope>
    <source>
        <strain evidence="1 2">A1</strain>
    </source>
</reference>
<dbReference type="Proteomes" id="UP000232688">
    <property type="component" value="Unassembled WGS sequence"/>
</dbReference>
<dbReference type="VEuPathDB" id="FungiDB:RhiirFUN_011284"/>
<protein>
    <recommendedName>
        <fullName evidence="3">F-box domain-containing protein</fullName>
    </recommendedName>
</protein>
<accession>A0A2N0QS67</accession>
<proteinExistence type="predicted"/>
<evidence type="ECO:0008006" key="3">
    <source>
        <dbReference type="Google" id="ProtNLM"/>
    </source>
</evidence>
<gene>
    <name evidence="1" type="ORF">RhiirA1_478323</name>
</gene>
<dbReference type="Gene3D" id="3.80.10.10">
    <property type="entry name" value="Ribonuclease Inhibitor"/>
    <property type="match status" value="1"/>
</dbReference>
<evidence type="ECO:0000313" key="1">
    <source>
        <dbReference type="EMBL" id="PKC53907.1"/>
    </source>
</evidence>
<dbReference type="InterPro" id="IPR032675">
    <property type="entry name" value="LRR_dom_sf"/>
</dbReference>
<comment type="caution">
    <text evidence="1">The sequence shown here is derived from an EMBL/GenBank/DDBJ whole genome shotgun (WGS) entry which is preliminary data.</text>
</comment>
<evidence type="ECO:0000313" key="2">
    <source>
        <dbReference type="Proteomes" id="UP000232688"/>
    </source>
</evidence>
<dbReference type="VEuPathDB" id="FungiDB:RhiirA1_478323"/>
<sequence>MSKLNKDILFLIFEELQDNSKSLFSCLLVNRLWCETVVPILWRNPWSYNGINYSNKNNLFVVITCYLFDDIKEFITEQGIQLPSKKSLLFDYLSFCRSINVSTINNVISIGSSLAYNQFYIQQEFYGLFMRKCPELKYFDMRSIKHQIFYFPEANTRLESLCELKCDTSIDSAYFYGLSRFCQHIQRLIIINIDTKPNHGIVKLIEVQKNLKYFEWKDDFDDDYLKEDPYDIFLHALEKKADSIDHLRIFFRIVFNIEHTLLQKILPKFHKLKTLLIDDYLLFNEEQLKFLVYHDLEILNIDSLNFIRKIYENCPLIEYLSIAFSPSKEHFNEFEKLLKICKNLKSLLLVILNIDMIETNEKILENGETLLKILINSAPTNLKEIKFYDDFKFSLKNLEEFLEKWRGCPLSILTSDSIYESEDYKKLIDKYKNYGIIKDFRYESYTHLINYHISHNV</sequence>
<organism evidence="1 2">
    <name type="scientific">Rhizophagus irregularis</name>
    <dbReference type="NCBI Taxonomy" id="588596"/>
    <lineage>
        <taxon>Eukaryota</taxon>
        <taxon>Fungi</taxon>
        <taxon>Fungi incertae sedis</taxon>
        <taxon>Mucoromycota</taxon>
        <taxon>Glomeromycotina</taxon>
        <taxon>Glomeromycetes</taxon>
        <taxon>Glomerales</taxon>
        <taxon>Glomeraceae</taxon>
        <taxon>Rhizophagus</taxon>
    </lineage>
</organism>
<dbReference type="EMBL" id="LLXH01003718">
    <property type="protein sequence ID" value="PKC53907.1"/>
    <property type="molecule type" value="Genomic_DNA"/>
</dbReference>
<name>A0A2N0QS67_9GLOM</name>